<evidence type="ECO:0000313" key="8">
    <source>
        <dbReference type="Proteomes" id="UP000316330"/>
    </source>
</evidence>
<evidence type="ECO:0000313" key="7">
    <source>
        <dbReference type="EMBL" id="TVY01393.1"/>
    </source>
</evidence>
<evidence type="ECO:0000256" key="3">
    <source>
        <dbReference type="ARBA" id="ARBA00022679"/>
    </source>
</evidence>
<dbReference type="Pfam" id="PF01555">
    <property type="entry name" value="N6_N4_Mtase"/>
    <property type="match status" value="1"/>
</dbReference>
<keyword evidence="8" id="KW-1185">Reference proteome</keyword>
<evidence type="ECO:0000259" key="6">
    <source>
        <dbReference type="Pfam" id="PF01555"/>
    </source>
</evidence>
<proteinExistence type="inferred from homology"/>
<dbReference type="GO" id="GO:0009307">
    <property type="term" value="P:DNA restriction-modification system"/>
    <property type="evidence" value="ECO:0007669"/>
    <property type="project" value="UniProtKB-KW"/>
</dbReference>
<dbReference type="AlphaFoldDB" id="A0A559JNG5"/>
<protein>
    <recommendedName>
        <fullName evidence="5">Methyltransferase</fullName>
        <ecNumber evidence="5">2.1.1.-</ecNumber>
    </recommendedName>
</protein>
<dbReference type="InterPro" id="IPR029063">
    <property type="entry name" value="SAM-dependent_MTases_sf"/>
</dbReference>
<accession>A0A559JNG5</accession>
<comment type="caution">
    <text evidence="7">The sequence shown here is derived from an EMBL/GenBank/DDBJ whole genome shotgun (WGS) entry which is preliminary data.</text>
</comment>
<dbReference type="Gene3D" id="3.40.50.150">
    <property type="entry name" value="Vaccinia Virus protein VP39"/>
    <property type="match status" value="1"/>
</dbReference>
<name>A0A559JNG5_9BACL</name>
<dbReference type="PROSITE" id="PS00092">
    <property type="entry name" value="N6_MTASE"/>
    <property type="match status" value="1"/>
</dbReference>
<dbReference type="PANTHER" id="PTHR13370">
    <property type="entry name" value="RNA METHYLASE-RELATED"/>
    <property type="match status" value="1"/>
</dbReference>
<keyword evidence="4" id="KW-0680">Restriction system</keyword>
<keyword evidence="2 7" id="KW-0489">Methyltransferase</keyword>
<dbReference type="PRINTS" id="PR00508">
    <property type="entry name" value="S21N4MTFRASE"/>
</dbReference>
<evidence type="ECO:0000256" key="4">
    <source>
        <dbReference type="ARBA" id="ARBA00022747"/>
    </source>
</evidence>
<dbReference type="GO" id="GO:0005737">
    <property type="term" value="C:cytoplasm"/>
    <property type="evidence" value="ECO:0007669"/>
    <property type="project" value="TreeGrafter"/>
</dbReference>
<evidence type="ECO:0000256" key="2">
    <source>
        <dbReference type="ARBA" id="ARBA00022603"/>
    </source>
</evidence>
<dbReference type="InterPro" id="IPR001091">
    <property type="entry name" value="RM_Methyltransferase"/>
</dbReference>
<dbReference type="Proteomes" id="UP000316330">
    <property type="component" value="Unassembled WGS sequence"/>
</dbReference>
<dbReference type="GO" id="GO:0008170">
    <property type="term" value="F:N-methyltransferase activity"/>
    <property type="evidence" value="ECO:0007669"/>
    <property type="project" value="InterPro"/>
</dbReference>
<dbReference type="RefSeq" id="WP_144700669.1">
    <property type="nucleotide sequence ID" value="NZ_VNJJ01000004.1"/>
</dbReference>
<evidence type="ECO:0000256" key="5">
    <source>
        <dbReference type="RuleBase" id="RU362026"/>
    </source>
</evidence>
<dbReference type="EC" id="2.1.1.-" evidence="5"/>
<dbReference type="EMBL" id="VNJJ01000004">
    <property type="protein sequence ID" value="TVY01393.1"/>
    <property type="molecule type" value="Genomic_DNA"/>
</dbReference>
<dbReference type="GO" id="GO:0003677">
    <property type="term" value="F:DNA binding"/>
    <property type="evidence" value="ECO:0007669"/>
    <property type="project" value="InterPro"/>
</dbReference>
<evidence type="ECO:0000256" key="1">
    <source>
        <dbReference type="ARBA" id="ARBA00006594"/>
    </source>
</evidence>
<dbReference type="SUPFAM" id="SSF53335">
    <property type="entry name" value="S-adenosyl-L-methionine-dependent methyltransferases"/>
    <property type="match status" value="1"/>
</dbReference>
<dbReference type="PANTHER" id="PTHR13370:SF3">
    <property type="entry name" value="TRNA (GUANINE(10)-N2)-METHYLTRANSFERASE HOMOLOG"/>
    <property type="match status" value="1"/>
</dbReference>
<dbReference type="InterPro" id="IPR002941">
    <property type="entry name" value="DNA_methylase_N4/N6"/>
</dbReference>
<reference evidence="7 8" key="1">
    <citation type="submission" date="2019-07" db="EMBL/GenBank/DDBJ databases">
        <authorList>
            <person name="Kim J."/>
        </authorList>
    </citation>
    <scope>NUCLEOTIDE SEQUENCE [LARGE SCALE GENOMIC DNA]</scope>
    <source>
        <strain evidence="7 8">G13</strain>
    </source>
</reference>
<keyword evidence="3 7" id="KW-0808">Transferase</keyword>
<dbReference type="OrthoDB" id="9800801at2"/>
<comment type="similarity">
    <text evidence="1 5">Belongs to the N(4)/N(6)-methyltransferase family.</text>
</comment>
<dbReference type="GO" id="GO:0032259">
    <property type="term" value="P:methylation"/>
    <property type="evidence" value="ECO:0007669"/>
    <property type="project" value="UniProtKB-KW"/>
</dbReference>
<gene>
    <name evidence="7" type="ORF">FPZ45_09660</name>
</gene>
<dbReference type="InterPro" id="IPR002052">
    <property type="entry name" value="DNA_methylase_N6_adenine_CS"/>
</dbReference>
<sequence length="320" mass="37115">MSDNPSNRSGRNRTITLNDSERNLYGSRLLTLTAPVRAEEILGRTIRQDLFEAIDYLPDAFVDLMFVDPPYNLTKTFNGNTFNQMNNGRYTEWLDAWFSRIVRILKPDATVYICGDWRSSHSIFEVASKYLNIINRITWEREKGRGALSNWKNASEDIWHCTKSGDYKFYVDRVKMKRKVIAPYRTKEGSPKDWDDASDGKFRLTYPSNLWTDLTVPFWSMPENTDHPTQKPEKLLAKIILASSDENDVVFDPFCGAGTTSVVAKKLNRRFAGIELDETYCCLTEKRLHLADSDASIQGYSEGVFWERNTYQHMKRVRRP</sequence>
<feature type="domain" description="DNA methylase N-4/N-6" evidence="6">
    <location>
        <begin position="62"/>
        <end position="285"/>
    </location>
</feature>
<organism evidence="7 8">
    <name type="scientific">Cohnella terricola</name>
    <dbReference type="NCBI Taxonomy" id="1289167"/>
    <lineage>
        <taxon>Bacteria</taxon>
        <taxon>Bacillati</taxon>
        <taxon>Bacillota</taxon>
        <taxon>Bacilli</taxon>
        <taxon>Bacillales</taxon>
        <taxon>Paenibacillaceae</taxon>
        <taxon>Cohnella</taxon>
    </lineage>
</organism>